<organism evidence="2 3">
    <name type="scientific">Caerostris darwini</name>
    <dbReference type="NCBI Taxonomy" id="1538125"/>
    <lineage>
        <taxon>Eukaryota</taxon>
        <taxon>Metazoa</taxon>
        <taxon>Ecdysozoa</taxon>
        <taxon>Arthropoda</taxon>
        <taxon>Chelicerata</taxon>
        <taxon>Arachnida</taxon>
        <taxon>Araneae</taxon>
        <taxon>Araneomorphae</taxon>
        <taxon>Entelegynae</taxon>
        <taxon>Araneoidea</taxon>
        <taxon>Araneidae</taxon>
        <taxon>Caerostris</taxon>
    </lineage>
</organism>
<keyword evidence="3" id="KW-1185">Reference proteome</keyword>
<evidence type="ECO:0000313" key="2">
    <source>
        <dbReference type="EMBL" id="GIY25862.1"/>
    </source>
</evidence>
<dbReference type="Proteomes" id="UP001054837">
    <property type="component" value="Unassembled WGS sequence"/>
</dbReference>
<protein>
    <submittedName>
        <fullName evidence="2">Uncharacterized protein</fullName>
    </submittedName>
</protein>
<evidence type="ECO:0000256" key="1">
    <source>
        <dbReference type="SAM" id="MobiDB-lite"/>
    </source>
</evidence>
<gene>
    <name evidence="2" type="ORF">CDAR_610051</name>
</gene>
<comment type="caution">
    <text evidence="2">The sequence shown here is derived from an EMBL/GenBank/DDBJ whole genome shotgun (WGS) entry which is preliminary data.</text>
</comment>
<reference evidence="2 3" key="1">
    <citation type="submission" date="2021-06" db="EMBL/GenBank/DDBJ databases">
        <title>Caerostris darwini draft genome.</title>
        <authorList>
            <person name="Kono N."/>
            <person name="Arakawa K."/>
        </authorList>
    </citation>
    <scope>NUCLEOTIDE SEQUENCE [LARGE SCALE GENOMIC DNA]</scope>
</reference>
<feature type="region of interest" description="Disordered" evidence="1">
    <location>
        <begin position="49"/>
        <end position="85"/>
    </location>
</feature>
<dbReference type="AlphaFoldDB" id="A0AAV4RZF5"/>
<name>A0AAV4RZF5_9ARAC</name>
<sequence length="85" mass="9187">MSLKDYSYWDALLWGLIVGRAHCPLTRLRSGCSARQVPGWPHERALSLAPPAVHRQGRPVSPWPSADTDGCPTETATGSEVPAPP</sequence>
<evidence type="ECO:0000313" key="3">
    <source>
        <dbReference type="Proteomes" id="UP001054837"/>
    </source>
</evidence>
<dbReference type="EMBL" id="BPLQ01006861">
    <property type="protein sequence ID" value="GIY25862.1"/>
    <property type="molecule type" value="Genomic_DNA"/>
</dbReference>
<proteinExistence type="predicted"/>
<accession>A0AAV4RZF5</accession>